<dbReference type="OrthoDB" id="10260355at2759"/>
<reference evidence="5 6" key="1">
    <citation type="journal article" date="2011" name="Genome Biol.">
        <title>Comparative genome sequence analysis underscores mycoparasitism as the ancestral life style of Trichoderma.</title>
        <authorList>
            <person name="Kubicek C.P."/>
            <person name="Herrera-Estrella A."/>
            <person name="Seidl-Seiboth V."/>
            <person name="Martinez D.A."/>
            <person name="Druzhinina I.S."/>
            <person name="Thon M."/>
            <person name="Zeilinger S."/>
            <person name="Casas-Flores S."/>
            <person name="Horwitz B.A."/>
            <person name="Mukherjee P.K."/>
            <person name="Mukherjee M."/>
            <person name="Kredics L."/>
            <person name="Alcaraz L.D."/>
            <person name="Aerts A."/>
            <person name="Antal Z."/>
            <person name="Atanasova L."/>
            <person name="Cervantes-Badillo M.G."/>
            <person name="Challacombe J."/>
            <person name="Chertkov O."/>
            <person name="McCluskey K."/>
            <person name="Coulpier F."/>
            <person name="Deshpande N."/>
            <person name="von Doehren H."/>
            <person name="Ebbole D.J."/>
            <person name="Esquivel-Naranjo E.U."/>
            <person name="Fekete E."/>
            <person name="Flipphi M."/>
            <person name="Glaser F."/>
            <person name="Gomez-Rodriguez E.Y."/>
            <person name="Gruber S."/>
            <person name="Han C."/>
            <person name="Henrissat B."/>
            <person name="Hermosa R."/>
            <person name="Hernandez-Onate M."/>
            <person name="Karaffa L."/>
            <person name="Kosti I."/>
            <person name="Le Crom S."/>
            <person name="Lindquist E."/>
            <person name="Lucas S."/>
            <person name="Luebeck M."/>
            <person name="Luebeck P.S."/>
            <person name="Margeot A."/>
            <person name="Metz B."/>
            <person name="Misra M."/>
            <person name="Nevalainen H."/>
            <person name="Omann M."/>
            <person name="Packer N."/>
            <person name="Perrone G."/>
            <person name="Uresti-Rivera E.E."/>
            <person name="Salamov A."/>
            <person name="Schmoll M."/>
            <person name="Seiboth B."/>
            <person name="Shapiro H."/>
            <person name="Sukno S."/>
            <person name="Tamayo-Ramos J.A."/>
            <person name="Tisch D."/>
            <person name="Wiest A."/>
            <person name="Wilkinson H.H."/>
            <person name="Zhang M."/>
            <person name="Coutinho P.M."/>
            <person name="Kenerley C.M."/>
            <person name="Monte E."/>
            <person name="Baker S.E."/>
            <person name="Grigoriev I.V."/>
        </authorList>
    </citation>
    <scope>NUCLEOTIDE SEQUENCE [LARGE SCALE GENOMIC DNA]</scope>
    <source>
        <strain evidence="6">Gv29-8 / FGSC 10586</strain>
    </source>
</reference>
<feature type="domain" description="FAD/NAD(P)-binding" evidence="4">
    <location>
        <begin position="5"/>
        <end position="295"/>
    </location>
</feature>
<dbReference type="InParanoid" id="G9MTV5"/>
<dbReference type="Pfam" id="PF07992">
    <property type="entry name" value="Pyr_redox_2"/>
    <property type="match status" value="1"/>
</dbReference>
<protein>
    <recommendedName>
        <fullName evidence="4">FAD/NAD(P)-binding domain-containing protein</fullName>
    </recommendedName>
</protein>
<name>G9MTV5_HYPVG</name>
<comment type="caution">
    <text evidence="5">The sequence shown here is derived from an EMBL/GenBank/DDBJ whole genome shotgun (WGS) entry which is preliminary data.</text>
</comment>
<dbReference type="RefSeq" id="XP_013956317.1">
    <property type="nucleotide sequence ID" value="XM_014100842.1"/>
</dbReference>
<dbReference type="SUPFAM" id="SSF51905">
    <property type="entry name" value="FAD/NAD(P)-binding domain"/>
    <property type="match status" value="1"/>
</dbReference>
<keyword evidence="6" id="KW-1185">Reference proteome</keyword>
<evidence type="ECO:0000313" key="5">
    <source>
        <dbReference type="EMBL" id="EHK22124.1"/>
    </source>
</evidence>
<dbReference type="GO" id="GO:0016491">
    <property type="term" value="F:oxidoreductase activity"/>
    <property type="evidence" value="ECO:0007669"/>
    <property type="project" value="UniProtKB-KW"/>
</dbReference>
<dbReference type="EMBL" id="ABDF02000010">
    <property type="protein sequence ID" value="EHK22124.1"/>
    <property type="molecule type" value="Genomic_DNA"/>
</dbReference>
<gene>
    <name evidence="5" type="ORF">TRIVIDRAFT_138628</name>
</gene>
<dbReference type="Proteomes" id="UP000007115">
    <property type="component" value="Unassembled WGS sequence"/>
</dbReference>
<dbReference type="HOGENOM" id="CLU_031864_5_0_1"/>
<dbReference type="OMA" id="QHMHNVL"/>
<accession>G9MTV5</accession>
<evidence type="ECO:0000256" key="2">
    <source>
        <dbReference type="ARBA" id="ARBA00022630"/>
    </source>
</evidence>
<evidence type="ECO:0000313" key="6">
    <source>
        <dbReference type="Proteomes" id="UP000007115"/>
    </source>
</evidence>
<dbReference type="InterPro" id="IPR023753">
    <property type="entry name" value="FAD/NAD-binding_dom"/>
</dbReference>
<organism evidence="5 6">
    <name type="scientific">Hypocrea virens (strain Gv29-8 / FGSC 10586)</name>
    <name type="common">Gliocladium virens</name>
    <name type="synonym">Trichoderma virens</name>
    <dbReference type="NCBI Taxonomy" id="413071"/>
    <lineage>
        <taxon>Eukaryota</taxon>
        <taxon>Fungi</taxon>
        <taxon>Dikarya</taxon>
        <taxon>Ascomycota</taxon>
        <taxon>Pezizomycotina</taxon>
        <taxon>Sordariomycetes</taxon>
        <taxon>Hypocreomycetidae</taxon>
        <taxon>Hypocreales</taxon>
        <taxon>Hypocreaceae</taxon>
        <taxon>Trichoderma</taxon>
    </lineage>
</organism>
<dbReference type="AlphaFoldDB" id="G9MTV5"/>
<dbReference type="PRINTS" id="PR00469">
    <property type="entry name" value="PNDRDTASEII"/>
</dbReference>
<dbReference type="VEuPathDB" id="FungiDB:TRIVIDRAFT_138628"/>
<dbReference type="InterPro" id="IPR050097">
    <property type="entry name" value="Ferredoxin-NADP_redctase_2"/>
</dbReference>
<dbReference type="GO" id="GO:0097237">
    <property type="term" value="P:cellular response to toxic substance"/>
    <property type="evidence" value="ECO:0007669"/>
    <property type="project" value="UniProtKB-ARBA"/>
</dbReference>
<dbReference type="GeneID" id="25787771"/>
<keyword evidence="2" id="KW-0285">Flavoprotein</keyword>
<comment type="similarity">
    <text evidence="1">Belongs to the class-II pyridine nucleotide-disulfide oxidoreductase family.</text>
</comment>
<dbReference type="STRING" id="413071.G9MTV5"/>
<evidence type="ECO:0000259" key="4">
    <source>
        <dbReference type="Pfam" id="PF07992"/>
    </source>
</evidence>
<dbReference type="PRINTS" id="PR00368">
    <property type="entry name" value="FADPNR"/>
</dbReference>
<feature type="non-terminal residue" evidence="5">
    <location>
        <position position="309"/>
    </location>
</feature>
<sequence length="309" mass="33139">MALLDVLIIGGGPGGLAAATGLARQLYTAVVFDSGVYRNAPTKHMHNVPTWDHRDPADFRAKARSDVLARYDTIKFEKTTIESVRRRDDGRFEAKDINGTVWAGKKIVLASGMRDIFPDIPGYAEAWGRGVYHCLFCDGYEDRGASSAGVLAIGDVANVSPALNLARMAKRLAEKVVIYTNGATELMDQIVAALGSDPVITFDNRRVVRLEKVDEDRSETIVYFDDGSSVSQGFLVHKPKTEVNGPFAKQLSLEMTETGAIKTNLPFYETSVNGVFAVGDCASSMPAVVNALAMGAFAAGGLAAQLGAE</sequence>
<evidence type="ECO:0000256" key="3">
    <source>
        <dbReference type="ARBA" id="ARBA00023002"/>
    </source>
</evidence>
<evidence type="ECO:0000256" key="1">
    <source>
        <dbReference type="ARBA" id="ARBA00009333"/>
    </source>
</evidence>
<dbReference type="PANTHER" id="PTHR48105">
    <property type="entry name" value="THIOREDOXIN REDUCTASE 1-RELATED-RELATED"/>
    <property type="match status" value="1"/>
</dbReference>
<keyword evidence="3" id="KW-0560">Oxidoreductase</keyword>
<dbReference type="Gene3D" id="3.50.50.60">
    <property type="entry name" value="FAD/NAD(P)-binding domain"/>
    <property type="match status" value="2"/>
</dbReference>
<proteinExistence type="inferred from homology"/>
<dbReference type="eggNOG" id="ENOG502QQDE">
    <property type="taxonomic scope" value="Eukaryota"/>
</dbReference>
<dbReference type="InterPro" id="IPR036188">
    <property type="entry name" value="FAD/NAD-bd_sf"/>
</dbReference>